<dbReference type="Pfam" id="PF12697">
    <property type="entry name" value="Abhydrolase_6"/>
    <property type="match status" value="1"/>
</dbReference>
<accession>A0A1W9Z1B2</accession>
<dbReference type="PANTHER" id="PTHR43194:SF2">
    <property type="entry name" value="PEROXISOMAL MEMBRANE PROTEIN LPX1"/>
    <property type="match status" value="1"/>
</dbReference>
<dbReference type="PANTHER" id="PTHR43194">
    <property type="entry name" value="HYDROLASE ALPHA/BETA FOLD FAMILY"/>
    <property type="match status" value="1"/>
</dbReference>
<dbReference type="GO" id="GO:0003824">
    <property type="term" value="F:catalytic activity"/>
    <property type="evidence" value="ECO:0007669"/>
    <property type="project" value="UniProtKB-ARBA"/>
</dbReference>
<dbReference type="OrthoDB" id="3810256at2"/>
<dbReference type="Gene3D" id="3.40.50.1820">
    <property type="entry name" value="alpha/beta hydrolase"/>
    <property type="match status" value="1"/>
</dbReference>
<dbReference type="RefSeq" id="WP_083056291.1">
    <property type="nucleotide sequence ID" value="NZ_JACKVM010000008.1"/>
</dbReference>
<dbReference type="Proteomes" id="UP000192366">
    <property type="component" value="Unassembled WGS sequence"/>
</dbReference>
<dbReference type="InterPro" id="IPR029058">
    <property type="entry name" value="AB_hydrolase_fold"/>
</dbReference>
<protein>
    <recommendedName>
        <fullName evidence="1">AB hydrolase-1 domain-containing protein</fullName>
    </recommendedName>
</protein>
<dbReference type="AlphaFoldDB" id="A0A1W9Z1B2"/>
<sequence>MSASRKPPILLLHGVFGSPELIGPWARFLRESGYDVHVPAFPGRDPSDDDVLEHTGVAECIAVALRAYDQIGEPAIVIGHSFGGLVAQKVAAARDCVAVVLLAAVPPGVLWPQLRSLPHLFPVLPAILAGRAFRPSASTMRAVPLRTLPTAEQEALIPRLVRDSGRVFRTMSLGSPIMRVKAAAVTCPVLVLVAGADRNVAPWMSRRLAARYGAERHDHPGLPHWIIAESALPRVGPPTLAWLQRVAPGRSGPAADE</sequence>
<proteinExistence type="predicted"/>
<evidence type="ECO:0000313" key="3">
    <source>
        <dbReference type="Proteomes" id="UP000192366"/>
    </source>
</evidence>
<dbReference type="SUPFAM" id="SSF53474">
    <property type="entry name" value="alpha/beta-Hydrolases"/>
    <property type="match status" value="1"/>
</dbReference>
<reference evidence="2 3" key="1">
    <citation type="submission" date="2017-02" db="EMBL/GenBank/DDBJ databases">
        <title>The new phylogeny of genus Mycobacterium.</title>
        <authorList>
            <person name="Tortoli E."/>
            <person name="Trovato A."/>
            <person name="Cirillo D.M."/>
        </authorList>
    </citation>
    <scope>NUCLEOTIDE SEQUENCE [LARGE SCALE GENOMIC DNA]</scope>
    <source>
        <strain evidence="2 3">DSM 45578</strain>
    </source>
</reference>
<evidence type="ECO:0000313" key="2">
    <source>
        <dbReference type="EMBL" id="ORA05979.1"/>
    </source>
</evidence>
<name>A0A1W9Z1B2_MYCBA</name>
<comment type="caution">
    <text evidence="2">The sequence shown here is derived from an EMBL/GenBank/DDBJ whole genome shotgun (WGS) entry which is preliminary data.</text>
</comment>
<feature type="domain" description="AB hydrolase-1" evidence="1">
    <location>
        <begin position="9"/>
        <end position="229"/>
    </location>
</feature>
<keyword evidence="3" id="KW-1185">Reference proteome</keyword>
<gene>
    <name evidence="2" type="ORF">BST17_06445</name>
</gene>
<organism evidence="2 3">
    <name type="scientific">Mycolicibacterium bacteremicum</name>
    <name type="common">Mycobacterium bacteremicum</name>
    <dbReference type="NCBI Taxonomy" id="564198"/>
    <lineage>
        <taxon>Bacteria</taxon>
        <taxon>Bacillati</taxon>
        <taxon>Actinomycetota</taxon>
        <taxon>Actinomycetes</taxon>
        <taxon>Mycobacteriales</taxon>
        <taxon>Mycobacteriaceae</taxon>
        <taxon>Mycolicibacterium</taxon>
    </lineage>
</organism>
<evidence type="ECO:0000259" key="1">
    <source>
        <dbReference type="Pfam" id="PF12697"/>
    </source>
</evidence>
<dbReference type="STRING" id="564198.BST17_06445"/>
<dbReference type="InterPro" id="IPR000073">
    <property type="entry name" value="AB_hydrolase_1"/>
</dbReference>
<dbReference type="EMBL" id="MVHJ01000004">
    <property type="protein sequence ID" value="ORA05979.1"/>
    <property type="molecule type" value="Genomic_DNA"/>
</dbReference>
<dbReference type="InterPro" id="IPR050228">
    <property type="entry name" value="Carboxylesterase_BioH"/>
</dbReference>